<evidence type="ECO:0000256" key="7">
    <source>
        <dbReference type="ARBA" id="ARBA00023170"/>
    </source>
</evidence>
<organism evidence="11">
    <name type="scientific">marine metagenome</name>
    <dbReference type="NCBI Taxonomy" id="408172"/>
    <lineage>
        <taxon>unclassified sequences</taxon>
        <taxon>metagenomes</taxon>
        <taxon>ecological metagenomes</taxon>
    </lineage>
</organism>
<protein>
    <recommendedName>
        <fullName evidence="12">TonB-dependent receptor plug domain-containing protein</fullName>
    </recommendedName>
</protein>
<reference evidence="11" key="1">
    <citation type="submission" date="2018-05" db="EMBL/GenBank/DDBJ databases">
        <authorList>
            <person name="Lanie J.A."/>
            <person name="Ng W.-L."/>
            <person name="Kazmierczak K.M."/>
            <person name="Andrzejewski T.M."/>
            <person name="Davidsen T.M."/>
            <person name="Wayne K.J."/>
            <person name="Tettelin H."/>
            <person name="Glass J.I."/>
            <person name="Rusch D."/>
            <person name="Podicherti R."/>
            <person name="Tsui H.-C.T."/>
            <person name="Winkler M.E."/>
        </authorList>
    </citation>
    <scope>NUCLEOTIDE SEQUENCE</scope>
</reference>
<comment type="subcellular location">
    <subcellularLocation>
        <location evidence="1">Cell outer membrane</location>
        <topology evidence="1">Multi-pass membrane protein</topology>
    </subcellularLocation>
</comment>
<keyword evidence="2" id="KW-0813">Transport</keyword>
<dbReference type="Gene3D" id="2.170.130.10">
    <property type="entry name" value="TonB-dependent receptor, plug domain"/>
    <property type="match status" value="1"/>
</dbReference>
<evidence type="ECO:0000256" key="8">
    <source>
        <dbReference type="ARBA" id="ARBA00023237"/>
    </source>
</evidence>
<dbReference type="Pfam" id="PF07715">
    <property type="entry name" value="Plug"/>
    <property type="match status" value="1"/>
</dbReference>
<dbReference type="InterPro" id="IPR037066">
    <property type="entry name" value="Plug_dom_sf"/>
</dbReference>
<evidence type="ECO:0000256" key="3">
    <source>
        <dbReference type="ARBA" id="ARBA00022692"/>
    </source>
</evidence>
<keyword evidence="4" id="KW-0732">Signal</keyword>
<dbReference type="GO" id="GO:0015344">
    <property type="term" value="F:siderophore uptake transmembrane transporter activity"/>
    <property type="evidence" value="ECO:0007669"/>
    <property type="project" value="TreeGrafter"/>
</dbReference>
<proteinExistence type="predicted"/>
<keyword evidence="6" id="KW-0472">Membrane</keyword>
<accession>A0A381QE01</accession>
<dbReference type="InterPro" id="IPR039426">
    <property type="entry name" value="TonB-dep_rcpt-like"/>
</dbReference>
<dbReference type="EMBL" id="UINC01001319">
    <property type="protein sequence ID" value="SUZ77506.1"/>
    <property type="molecule type" value="Genomic_DNA"/>
</dbReference>
<evidence type="ECO:0000256" key="2">
    <source>
        <dbReference type="ARBA" id="ARBA00022448"/>
    </source>
</evidence>
<evidence type="ECO:0000259" key="9">
    <source>
        <dbReference type="Pfam" id="PF00593"/>
    </source>
</evidence>
<keyword evidence="5" id="KW-0798">TonB box</keyword>
<evidence type="ECO:0000256" key="4">
    <source>
        <dbReference type="ARBA" id="ARBA00022729"/>
    </source>
</evidence>
<evidence type="ECO:0008006" key="12">
    <source>
        <dbReference type="Google" id="ProtNLM"/>
    </source>
</evidence>
<keyword evidence="7" id="KW-0675">Receptor</keyword>
<dbReference type="Gene3D" id="2.40.170.20">
    <property type="entry name" value="TonB-dependent receptor, beta-barrel domain"/>
    <property type="match status" value="1"/>
</dbReference>
<dbReference type="PROSITE" id="PS52016">
    <property type="entry name" value="TONB_DEPENDENT_REC_3"/>
    <property type="match status" value="1"/>
</dbReference>
<keyword evidence="8" id="KW-0998">Cell outer membrane</keyword>
<name>A0A381QE01_9ZZZZ</name>
<evidence type="ECO:0000256" key="6">
    <source>
        <dbReference type="ARBA" id="ARBA00023136"/>
    </source>
</evidence>
<dbReference type="Pfam" id="PF00593">
    <property type="entry name" value="TonB_dep_Rec_b-barrel"/>
    <property type="match status" value="1"/>
</dbReference>
<dbReference type="SUPFAM" id="SSF56935">
    <property type="entry name" value="Porins"/>
    <property type="match status" value="1"/>
</dbReference>
<evidence type="ECO:0000259" key="10">
    <source>
        <dbReference type="Pfam" id="PF07715"/>
    </source>
</evidence>
<feature type="domain" description="TonB-dependent receptor-like beta-barrel" evidence="9">
    <location>
        <begin position="255"/>
        <end position="669"/>
    </location>
</feature>
<evidence type="ECO:0000313" key="11">
    <source>
        <dbReference type="EMBL" id="SUZ77506.1"/>
    </source>
</evidence>
<dbReference type="InterPro" id="IPR036942">
    <property type="entry name" value="Beta-barrel_TonB_sf"/>
</dbReference>
<dbReference type="GO" id="GO:0044718">
    <property type="term" value="P:siderophore transmembrane transport"/>
    <property type="evidence" value="ECO:0007669"/>
    <property type="project" value="TreeGrafter"/>
</dbReference>
<evidence type="ECO:0000256" key="1">
    <source>
        <dbReference type="ARBA" id="ARBA00004571"/>
    </source>
</evidence>
<dbReference type="PANTHER" id="PTHR30069:SF29">
    <property type="entry name" value="HEMOGLOBIN AND HEMOGLOBIN-HAPTOGLOBIN-BINDING PROTEIN 1-RELATED"/>
    <property type="match status" value="1"/>
</dbReference>
<dbReference type="InterPro" id="IPR012910">
    <property type="entry name" value="Plug_dom"/>
</dbReference>
<dbReference type="PANTHER" id="PTHR30069">
    <property type="entry name" value="TONB-DEPENDENT OUTER MEMBRANE RECEPTOR"/>
    <property type="match status" value="1"/>
</dbReference>
<keyword evidence="3" id="KW-0812">Transmembrane</keyword>
<dbReference type="AlphaFoldDB" id="A0A381QE01"/>
<dbReference type="InterPro" id="IPR000531">
    <property type="entry name" value="Beta-barrel_TonB"/>
</dbReference>
<evidence type="ECO:0000256" key="5">
    <source>
        <dbReference type="ARBA" id="ARBA00023077"/>
    </source>
</evidence>
<gene>
    <name evidence="11" type="ORF">METZ01_LOCUS30360</name>
</gene>
<dbReference type="GO" id="GO:0009279">
    <property type="term" value="C:cell outer membrane"/>
    <property type="evidence" value="ECO:0007669"/>
    <property type="project" value="UniProtKB-SubCell"/>
</dbReference>
<sequence>MEHHVMKVEGHMLRKILVFGITSTVVLAELPALAQQQSGQQAIEEIEVFANNRRAEGLTNVNAAVSVINEEELDLIGHSHYQEALTRVPGFSGNRNNGQESLMAIRSPVLTGAGACGAFLIAENGIPVRSAGFCNVNEMFDTHSEYAQSIEVIRGPASAFWGSNALHGLVNVRLPNPGEVGELSLERGPRGSYRTKAAFGTDSGNFKQSLYLTGVNEEGYRDDSGVDQQKASWLYEYTLGNGVKMEGGFTFNNLNQETAGYVAGAKAYEDSDKRDTNPNPEAYRDSQSIRAWTRFTMESGDWEITATPYFREVNMNFVQHYLPGQPIEDTEHRSLGIQVAAYRDLNNDSSFSWGIDAESTDGSLKEMQPNATTGSLFVRKTIPQGMHYDYEVEVSQFALFANYDTALTDRLDLSIGARLERIDYEYDNLMVDGRTDAQGVACGFGGCRFSRPADRDDDFSDVSPKIGLSYELNENHNFFMRAQRGIRAPQATELYRLQGSQTVADLDSVELDSYEVALQGGGRNWDYSASLYWMDKENEILKDSDRMNLNGSHTKHQGFELALGYDLSDTLSLRGVFNLADHTYENDLVSGGININGNDIDTSPNQFGNLRLVYRPANSLLAELELVHMGDYYTNPENTASYDGHDLLNLRVQYDVSDDFMVYLNVLNLADEEYAERADWSGWVKDRYFPGEPIRAFIGFTWKYR</sequence>
<feature type="domain" description="TonB-dependent receptor plug" evidence="10">
    <location>
        <begin position="60"/>
        <end position="168"/>
    </location>
</feature>